<keyword evidence="2" id="KW-1185">Reference proteome</keyword>
<dbReference type="AlphaFoldDB" id="V2XMB5"/>
<gene>
    <name evidence="1" type="ORF">Moror_9169</name>
</gene>
<reference evidence="1 2" key="1">
    <citation type="journal article" date="2014" name="BMC Genomics">
        <title>Genome and secretome analysis of the hemibiotrophic fungal pathogen, Moniliophthora roreri, which causes frosty pod rot disease of cacao: mechanisms of the biotrophic and necrotrophic phases.</title>
        <authorList>
            <person name="Meinhardt L.W."/>
            <person name="Costa G.G.L."/>
            <person name="Thomazella D.P.T."/>
            <person name="Teixeira P.J.P.L."/>
            <person name="Carazzolle M.F."/>
            <person name="Schuster S.C."/>
            <person name="Carlson J.E."/>
            <person name="Guiltinan M.J."/>
            <person name="Mieczkowski P."/>
            <person name="Farmer A."/>
            <person name="Ramaraj T."/>
            <person name="Crozier J."/>
            <person name="Davis R.E."/>
            <person name="Shao J."/>
            <person name="Melnick R.L."/>
            <person name="Pereira G.A.G."/>
            <person name="Bailey B.A."/>
        </authorList>
    </citation>
    <scope>NUCLEOTIDE SEQUENCE [LARGE SCALE GENOMIC DNA]</scope>
    <source>
        <strain evidence="1 2">MCA 2997</strain>
    </source>
</reference>
<sequence>MSRLPELKFHFPYVTSWDFAIGDEVESWGDLRGDIVEVKGDGLYIKVWDGDESEIHYIGWLTHKIWQVGNLVRHSIHGWNGAIVSFYRENHKTTVHVMVENEGQKYDIKMISNANLLV</sequence>
<protein>
    <submittedName>
        <fullName evidence="1">Uncharacterized protein</fullName>
    </submittedName>
</protein>
<evidence type="ECO:0000313" key="1">
    <source>
        <dbReference type="EMBL" id="ESK80634.1"/>
    </source>
</evidence>
<organism evidence="1 2">
    <name type="scientific">Moniliophthora roreri (strain MCA 2997)</name>
    <name type="common">Cocoa frosty pod rot fungus</name>
    <name type="synonym">Crinipellis roreri</name>
    <dbReference type="NCBI Taxonomy" id="1381753"/>
    <lineage>
        <taxon>Eukaryota</taxon>
        <taxon>Fungi</taxon>
        <taxon>Dikarya</taxon>
        <taxon>Basidiomycota</taxon>
        <taxon>Agaricomycotina</taxon>
        <taxon>Agaricomycetes</taxon>
        <taxon>Agaricomycetidae</taxon>
        <taxon>Agaricales</taxon>
        <taxon>Marasmiineae</taxon>
        <taxon>Marasmiaceae</taxon>
        <taxon>Moniliophthora</taxon>
    </lineage>
</organism>
<dbReference type="EMBL" id="AWSO01003217">
    <property type="protein sequence ID" value="ESK80634.1"/>
    <property type="molecule type" value="Genomic_DNA"/>
</dbReference>
<name>V2XMB5_MONRO</name>
<proteinExistence type="predicted"/>
<evidence type="ECO:0000313" key="2">
    <source>
        <dbReference type="Proteomes" id="UP000017559"/>
    </source>
</evidence>
<dbReference type="HOGENOM" id="CLU_2073771_0_0_1"/>
<dbReference type="KEGG" id="mrr:Moror_9169"/>
<accession>V2XMB5</accession>
<comment type="caution">
    <text evidence="1">The sequence shown here is derived from an EMBL/GenBank/DDBJ whole genome shotgun (WGS) entry which is preliminary data.</text>
</comment>
<dbReference type="Proteomes" id="UP000017559">
    <property type="component" value="Unassembled WGS sequence"/>
</dbReference>